<comment type="caution">
    <text evidence="1">The sequence shown here is derived from an EMBL/GenBank/DDBJ whole genome shotgun (WGS) entry which is preliminary data.</text>
</comment>
<sequence>MSEEEADFVVFESQIIHFIDDSAKDLLAKLEEEELEAFKTSTQELMVRVENEKGIKGSKPMDHSGVVTTNLCSINGDDHQEQDSETADTSVNIIPLKRSFSPMVGEHEEKKRKDDGIEDACSATRKAAQKSATKPVNINNKNYDSYVLRLNNTPRSYLDLCLMFLANQNMLFQ</sequence>
<dbReference type="Proteomes" id="UP001443914">
    <property type="component" value="Unassembled WGS sequence"/>
</dbReference>
<name>A0AAW1IK94_SAPOF</name>
<reference evidence="1" key="1">
    <citation type="submission" date="2024-03" db="EMBL/GenBank/DDBJ databases">
        <title>WGS assembly of Saponaria officinalis var. Norfolk2.</title>
        <authorList>
            <person name="Jenkins J."/>
            <person name="Shu S."/>
            <person name="Grimwood J."/>
            <person name="Barry K."/>
            <person name="Goodstein D."/>
            <person name="Schmutz J."/>
            <person name="Leebens-Mack J."/>
            <person name="Osbourn A."/>
        </authorList>
    </citation>
    <scope>NUCLEOTIDE SEQUENCE [LARGE SCALE GENOMIC DNA]</scope>
    <source>
        <strain evidence="1">JIC</strain>
    </source>
</reference>
<evidence type="ECO:0000313" key="1">
    <source>
        <dbReference type="EMBL" id="KAK9690206.1"/>
    </source>
</evidence>
<evidence type="ECO:0000313" key="2">
    <source>
        <dbReference type="Proteomes" id="UP001443914"/>
    </source>
</evidence>
<gene>
    <name evidence="1" type="ORF">RND81_09G111800</name>
</gene>
<dbReference type="EMBL" id="JBDFQZ010000009">
    <property type="protein sequence ID" value="KAK9690206.1"/>
    <property type="molecule type" value="Genomic_DNA"/>
</dbReference>
<dbReference type="AlphaFoldDB" id="A0AAW1IK94"/>
<accession>A0AAW1IK94</accession>
<keyword evidence="2" id="KW-1185">Reference proteome</keyword>
<protein>
    <submittedName>
        <fullName evidence="1">Uncharacterized protein</fullName>
    </submittedName>
</protein>
<organism evidence="1 2">
    <name type="scientific">Saponaria officinalis</name>
    <name type="common">Common soapwort</name>
    <name type="synonym">Lychnis saponaria</name>
    <dbReference type="NCBI Taxonomy" id="3572"/>
    <lineage>
        <taxon>Eukaryota</taxon>
        <taxon>Viridiplantae</taxon>
        <taxon>Streptophyta</taxon>
        <taxon>Embryophyta</taxon>
        <taxon>Tracheophyta</taxon>
        <taxon>Spermatophyta</taxon>
        <taxon>Magnoliopsida</taxon>
        <taxon>eudicotyledons</taxon>
        <taxon>Gunneridae</taxon>
        <taxon>Pentapetalae</taxon>
        <taxon>Caryophyllales</taxon>
        <taxon>Caryophyllaceae</taxon>
        <taxon>Caryophylleae</taxon>
        <taxon>Saponaria</taxon>
    </lineage>
</organism>
<proteinExistence type="predicted"/>